<dbReference type="Pfam" id="PF07423">
    <property type="entry name" value="DUF1510"/>
    <property type="match status" value="1"/>
</dbReference>
<feature type="compositionally biased region" description="Polar residues" evidence="1">
    <location>
        <begin position="81"/>
        <end position="127"/>
    </location>
</feature>
<gene>
    <name evidence="4" type="primary">yrrS</name>
    <name evidence="4" type="ORF">GCM10007380_19380</name>
</gene>
<evidence type="ECO:0000313" key="5">
    <source>
        <dbReference type="Proteomes" id="UP000626244"/>
    </source>
</evidence>
<dbReference type="OrthoDB" id="2168558at2"/>
<feature type="domain" description="DUF1510" evidence="3">
    <location>
        <begin position="107"/>
        <end position="196"/>
    </location>
</feature>
<evidence type="ECO:0000259" key="3">
    <source>
        <dbReference type="Pfam" id="PF07423"/>
    </source>
</evidence>
<comment type="caution">
    <text evidence="4">The sequence shown here is derived from an EMBL/GenBank/DDBJ whole genome shotgun (WGS) entry which is preliminary data.</text>
</comment>
<evidence type="ECO:0000256" key="2">
    <source>
        <dbReference type="SAM" id="Phobius"/>
    </source>
</evidence>
<dbReference type="InterPro" id="IPR009988">
    <property type="entry name" value="DUF1510"/>
</dbReference>
<dbReference type="AlphaFoldDB" id="A0A8J3F1U7"/>
<feature type="compositionally biased region" description="Polar residues" evidence="1">
    <location>
        <begin position="45"/>
        <end position="58"/>
    </location>
</feature>
<dbReference type="EMBL" id="BMHB01000001">
    <property type="protein sequence ID" value="GGI13731.1"/>
    <property type="molecule type" value="Genomic_DNA"/>
</dbReference>
<feature type="compositionally biased region" description="Acidic residues" evidence="1">
    <location>
        <begin position="66"/>
        <end position="80"/>
    </location>
</feature>
<organism evidence="4 5">
    <name type="scientific">Gottfriedia solisilvae</name>
    <dbReference type="NCBI Taxonomy" id="1516104"/>
    <lineage>
        <taxon>Bacteria</taxon>
        <taxon>Bacillati</taxon>
        <taxon>Bacillota</taxon>
        <taxon>Bacilli</taxon>
        <taxon>Bacillales</taxon>
        <taxon>Bacillaceae</taxon>
        <taxon>Gottfriedia</taxon>
    </lineage>
</organism>
<sequence>MLNNGNSRATSRAKRKKTKLILTGSIAIGLILIVFVMYSIFSSNDNNASPKSTQASTENQEKPTAEEDSTVDETNEDTSSEDQTQIDQSSSDTVSGDSTPDSSQSNSTIAPETPEQTGMQHVTNYDSSSQDWQDMLQTISTSTGIDQSNMTVWFLGSDKSNPGGSVGTVSAKEKGSQKYRVFLEWNGTGYIATKIEPAS</sequence>
<accession>A0A8J3F1U7</accession>
<keyword evidence="2" id="KW-1133">Transmembrane helix</keyword>
<proteinExistence type="predicted"/>
<keyword evidence="5" id="KW-1185">Reference proteome</keyword>
<name>A0A8J3F1U7_9BACI</name>
<reference evidence="5" key="1">
    <citation type="journal article" date="2019" name="Int. J. Syst. Evol. Microbiol.">
        <title>The Global Catalogue of Microorganisms (GCM) 10K type strain sequencing project: providing services to taxonomists for standard genome sequencing and annotation.</title>
        <authorList>
            <consortium name="The Broad Institute Genomics Platform"/>
            <consortium name="The Broad Institute Genome Sequencing Center for Infectious Disease"/>
            <person name="Wu L."/>
            <person name="Ma J."/>
        </authorList>
    </citation>
    <scope>NUCLEOTIDE SEQUENCE [LARGE SCALE GENOMIC DNA]</scope>
    <source>
        <strain evidence="5">CGMCC 1.14993</strain>
    </source>
</reference>
<evidence type="ECO:0000256" key="1">
    <source>
        <dbReference type="SAM" id="MobiDB-lite"/>
    </source>
</evidence>
<feature type="region of interest" description="Disordered" evidence="1">
    <location>
        <begin position="45"/>
        <end position="127"/>
    </location>
</feature>
<evidence type="ECO:0000313" key="4">
    <source>
        <dbReference type="EMBL" id="GGI13731.1"/>
    </source>
</evidence>
<keyword evidence="2" id="KW-0812">Transmembrane</keyword>
<protein>
    <submittedName>
        <fullName evidence="4">Putative membrane protein YrrS</fullName>
    </submittedName>
</protein>
<dbReference type="RefSeq" id="WP_087998314.1">
    <property type="nucleotide sequence ID" value="NZ_BMHB01000001.1"/>
</dbReference>
<keyword evidence="2" id="KW-0472">Membrane</keyword>
<feature type="transmembrane region" description="Helical" evidence="2">
    <location>
        <begin position="20"/>
        <end position="41"/>
    </location>
</feature>
<dbReference type="Proteomes" id="UP000626244">
    <property type="component" value="Unassembled WGS sequence"/>
</dbReference>